<organism evidence="1 2">
    <name type="scientific">Pseudomonas phage Epa1</name>
    <dbReference type="NCBI Taxonomy" id="2719568"/>
    <lineage>
        <taxon>Viruses</taxon>
        <taxon>Duplodnaviria</taxon>
        <taxon>Heunggongvirae</taxon>
        <taxon>Uroviricota</taxon>
        <taxon>Caudoviricetes</taxon>
        <taxon>Bruynoghevirus</taxon>
        <taxon>Bruynoghevirus PaP3</taxon>
    </lineage>
</organism>
<sequence length="160" mass="18059">MSDYKRINGIIKTIANRGAALDKLVQTTGMDILKHIDEHGEVSLACKLFNAMPQGSRRLALAHWFVDNGKIEANTDKEKAKEFPFVFAKDKATRLERAAEKPWFKYKKERDVADEFSLDQAIAAFKAKIQRAIDKGQLQAADERIAVIQRLEVKDEAKAA</sequence>
<proteinExistence type="predicted"/>
<name>A0A6G9LFV8_9CAUD</name>
<evidence type="ECO:0000313" key="2">
    <source>
        <dbReference type="Proteomes" id="UP000502495"/>
    </source>
</evidence>
<reference evidence="1 2" key="1">
    <citation type="submission" date="2020-02" db="EMBL/GenBank/DDBJ databases">
        <title>Complete Genome Sequences of Nine Phages Lytic against Multidrug-Resistant Pseudomonas aeruginosa.</title>
        <authorList>
            <person name="Farlow J."/>
            <person name="Freyberger H.R."/>
            <person name="He Y."/>
            <person name="Ward A.M."/>
            <person name="Rutvisuttinunt W."/>
            <person name="Li T."/>
            <person name="Jacobs A.C."/>
            <person name="Nikolich M.P."/>
            <person name="Filippov A."/>
        </authorList>
    </citation>
    <scope>NUCLEOTIDE SEQUENCE [LARGE SCALE GENOMIC DNA]</scope>
</reference>
<accession>A0A6G9LFV8</accession>
<dbReference type="Proteomes" id="UP000502495">
    <property type="component" value="Segment"/>
</dbReference>
<dbReference type="EMBL" id="MT108723">
    <property type="protein sequence ID" value="QIQ64398.1"/>
    <property type="molecule type" value="Genomic_DNA"/>
</dbReference>
<protein>
    <submittedName>
        <fullName evidence="1">Uncharacterized protein</fullName>
    </submittedName>
</protein>
<gene>
    <name evidence="1" type="ORF">Epa1_p70</name>
</gene>
<evidence type="ECO:0000313" key="1">
    <source>
        <dbReference type="EMBL" id="QIQ64398.1"/>
    </source>
</evidence>